<reference evidence="8" key="1">
    <citation type="submission" date="2022-01" db="EMBL/GenBank/DDBJ databases">
        <title>Genome Sequence Resource for Two Populations of Ditylenchus destructor, the Migratory Endoparasitic Phytonematode.</title>
        <authorList>
            <person name="Zhang H."/>
            <person name="Lin R."/>
            <person name="Xie B."/>
        </authorList>
    </citation>
    <scope>NUCLEOTIDE SEQUENCE</scope>
    <source>
        <strain evidence="8">BazhouSP</strain>
    </source>
</reference>
<comment type="cofactor">
    <cofactor evidence="2">
        <name>Mg(2+)</name>
        <dbReference type="ChEBI" id="CHEBI:18420"/>
    </cofactor>
</comment>
<dbReference type="GO" id="GO:0046872">
    <property type="term" value="F:metal ion binding"/>
    <property type="evidence" value="ECO:0007669"/>
    <property type="project" value="UniProtKB-KW"/>
</dbReference>
<dbReference type="Proteomes" id="UP001201812">
    <property type="component" value="Unassembled WGS sequence"/>
</dbReference>
<dbReference type="InterPro" id="IPR054708">
    <property type="entry name" value="MTPAP-like_central"/>
</dbReference>
<keyword evidence="5" id="KW-0460">Magnesium</keyword>
<evidence type="ECO:0000313" key="9">
    <source>
        <dbReference type="Proteomes" id="UP001201812"/>
    </source>
</evidence>
<accession>A0AAD4N8K7</accession>
<dbReference type="EMBL" id="JAKKPZ010000005">
    <property type="protein sequence ID" value="KAI1720782.1"/>
    <property type="molecule type" value="Genomic_DNA"/>
</dbReference>
<dbReference type="GO" id="GO:1990817">
    <property type="term" value="F:poly(A) RNA polymerase activity"/>
    <property type="evidence" value="ECO:0007669"/>
    <property type="project" value="TreeGrafter"/>
</dbReference>
<dbReference type="PANTHER" id="PTHR12271">
    <property type="entry name" value="POLY A POLYMERASE CID PAP -RELATED"/>
    <property type="match status" value="1"/>
</dbReference>
<dbReference type="Gene3D" id="3.30.460.10">
    <property type="entry name" value="Beta Polymerase, domain 2"/>
    <property type="match status" value="1"/>
</dbReference>
<evidence type="ECO:0000259" key="7">
    <source>
        <dbReference type="Pfam" id="PF22600"/>
    </source>
</evidence>
<dbReference type="PANTHER" id="PTHR12271:SF117">
    <property type="entry name" value="PAP-ASSOCIATED DOMAIN-CONTAINING PROTEIN"/>
    <property type="match status" value="1"/>
</dbReference>
<evidence type="ECO:0000256" key="5">
    <source>
        <dbReference type="ARBA" id="ARBA00022842"/>
    </source>
</evidence>
<keyword evidence="9" id="KW-1185">Reference proteome</keyword>
<keyword evidence="3" id="KW-0808">Transferase</keyword>
<dbReference type="SUPFAM" id="SSF81301">
    <property type="entry name" value="Nucleotidyltransferase"/>
    <property type="match status" value="1"/>
</dbReference>
<evidence type="ECO:0000256" key="3">
    <source>
        <dbReference type="ARBA" id="ARBA00022679"/>
    </source>
</evidence>
<sequence>MNYNPSIASLDYKVKQIRGIDSIFYDYDVSTKQNFDNFNRTNQQFWRHYLMNKQSKNEVMVKKTVWRMLSDALLPYFEGGYLAIGGSTINSFGTRNSDLDLCLAIRWGENKIYDEDIALDILTRAKNILLEEEFVANISLVPARVPIIKLYLKFPFNHLEVEMNCNCVAGIFNTHLLSYYGRLDERVPAMASYLKDWAKKHEVINPKYGALNSYTVMLMVIHFLQCAVDPPILPSLIDLFPNMFGGKGNVHDLEYDLQLNLPDIPKNERSLAELMYGFLNYYTQFDYEKAGISIREGRLFDRTRRPKKEERFLFMLEEAYDGMTVPKNLIRHTKLQKIVKCFQEARDELLMNLVGDVIPAHLDIDDHEEREPFYRRN</sequence>
<evidence type="ECO:0000256" key="4">
    <source>
        <dbReference type="ARBA" id="ARBA00022723"/>
    </source>
</evidence>
<evidence type="ECO:0000259" key="6">
    <source>
        <dbReference type="Pfam" id="PF03828"/>
    </source>
</evidence>
<dbReference type="InterPro" id="IPR043519">
    <property type="entry name" value="NT_sf"/>
</dbReference>
<comment type="cofactor">
    <cofactor evidence="1">
        <name>Mn(2+)</name>
        <dbReference type="ChEBI" id="CHEBI:29035"/>
    </cofactor>
</comment>
<dbReference type="AlphaFoldDB" id="A0AAD4N8K7"/>
<feature type="domain" description="Poly(A) RNA polymerase mitochondrial-like central palm" evidence="7">
    <location>
        <begin position="42"/>
        <end position="181"/>
    </location>
</feature>
<evidence type="ECO:0000256" key="1">
    <source>
        <dbReference type="ARBA" id="ARBA00001936"/>
    </source>
</evidence>
<dbReference type="InterPro" id="IPR002058">
    <property type="entry name" value="PAP_assoc"/>
</dbReference>
<dbReference type="SUPFAM" id="SSF81631">
    <property type="entry name" value="PAP/OAS1 substrate-binding domain"/>
    <property type="match status" value="1"/>
</dbReference>
<dbReference type="GO" id="GO:0031123">
    <property type="term" value="P:RNA 3'-end processing"/>
    <property type="evidence" value="ECO:0007669"/>
    <property type="project" value="TreeGrafter"/>
</dbReference>
<organism evidence="8 9">
    <name type="scientific">Ditylenchus destructor</name>
    <dbReference type="NCBI Taxonomy" id="166010"/>
    <lineage>
        <taxon>Eukaryota</taxon>
        <taxon>Metazoa</taxon>
        <taxon>Ecdysozoa</taxon>
        <taxon>Nematoda</taxon>
        <taxon>Chromadorea</taxon>
        <taxon>Rhabditida</taxon>
        <taxon>Tylenchina</taxon>
        <taxon>Tylenchomorpha</taxon>
        <taxon>Sphaerularioidea</taxon>
        <taxon>Anguinidae</taxon>
        <taxon>Anguininae</taxon>
        <taxon>Ditylenchus</taxon>
    </lineage>
</organism>
<dbReference type="Pfam" id="PF22600">
    <property type="entry name" value="MTPAP-like_central"/>
    <property type="match status" value="1"/>
</dbReference>
<evidence type="ECO:0000256" key="2">
    <source>
        <dbReference type="ARBA" id="ARBA00001946"/>
    </source>
</evidence>
<keyword evidence="4" id="KW-0479">Metal-binding</keyword>
<dbReference type="CDD" id="cd05402">
    <property type="entry name" value="NT_PAP_TUTase"/>
    <property type="match status" value="1"/>
</dbReference>
<dbReference type="Gene3D" id="1.10.1410.10">
    <property type="match status" value="1"/>
</dbReference>
<feature type="domain" description="PAP-associated" evidence="6">
    <location>
        <begin position="270"/>
        <end position="318"/>
    </location>
</feature>
<gene>
    <name evidence="8" type="ORF">DdX_05028</name>
</gene>
<comment type="caution">
    <text evidence="8">The sequence shown here is derived from an EMBL/GenBank/DDBJ whole genome shotgun (WGS) entry which is preliminary data.</text>
</comment>
<name>A0AAD4N8K7_9BILA</name>
<evidence type="ECO:0000313" key="8">
    <source>
        <dbReference type="EMBL" id="KAI1720782.1"/>
    </source>
</evidence>
<proteinExistence type="predicted"/>
<protein>
    <submittedName>
        <fullName evidence="8">Cid1 family poly A polymerase domain-containing protein</fullName>
    </submittedName>
</protein>
<dbReference type="Pfam" id="PF03828">
    <property type="entry name" value="PAP_assoc"/>
    <property type="match status" value="1"/>
</dbReference>